<proteinExistence type="predicted"/>
<dbReference type="Proteomes" id="UP000790787">
    <property type="component" value="Chromosome 11"/>
</dbReference>
<name>A0AC58S9M4_TOBAC</name>
<reference evidence="1" key="1">
    <citation type="journal article" date="2014" name="Nat. Commun.">
        <title>The tobacco genome sequence and its comparison with those of tomato and potato.</title>
        <authorList>
            <person name="Sierro N."/>
            <person name="Battey J.N."/>
            <person name="Ouadi S."/>
            <person name="Bakaher N."/>
            <person name="Bovet L."/>
            <person name="Willig A."/>
            <person name="Goepfert S."/>
            <person name="Peitsch M.C."/>
            <person name="Ivanov N.V."/>
        </authorList>
    </citation>
    <scope>NUCLEOTIDE SEQUENCE [LARGE SCALE GENOMIC DNA]</scope>
</reference>
<sequence length="181" mass="20735">MIIPTQQQIIPIAEIQSQTSTGIFYVEAEISISSELQKFCVLECSGCKQKLRTKERRDFDCTKCKRRATLVPRCMCQIDLIDGSGSTTAMIFGDVTEKMLSMTAEDIFDTTCVKRQLLSINHVLDIFSDRIFRIQLRKSSWKSSDFLRTSLSVLSYVEKEHIFAPKISERSQKKGKASKYR</sequence>
<reference evidence="2" key="2">
    <citation type="submission" date="2025-08" db="UniProtKB">
        <authorList>
            <consortium name="RefSeq"/>
        </authorList>
    </citation>
    <scope>IDENTIFICATION</scope>
    <source>
        <tissue evidence="2">Leaf</tissue>
    </source>
</reference>
<evidence type="ECO:0000313" key="1">
    <source>
        <dbReference type="Proteomes" id="UP000790787"/>
    </source>
</evidence>
<protein>
    <submittedName>
        <fullName evidence="2">Uncharacterized protein LOC107832398 isoform X4</fullName>
    </submittedName>
</protein>
<keyword evidence="1" id="KW-1185">Reference proteome</keyword>
<organism evidence="1 2">
    <name type="scientific">Nicotiana tabacum</name>
    <name type="common">Common tobacco</name>
    <dbReference type="NCBI Taxonomy" id="4097"/>
    <lineage>
        <taxon>Eukaryota</taxon>
        <taxon>Viridiplantae</taxon>
        <taxon>Streptophyta</taxon>
        <taxon>Embryophyta</taxon>
        <taxon>Tracheophyta</taxon>
        <taxon>Spermatophyta</taxon>
        <taxon>Magnoliopsida</taxon>
        <taxon>eudicotyledons</taxon>
        <taxon>Gunneridae</taxon>
        <taxon>Pentapetalae</taxon>
        <taxon>asterids</taxon>
        <taxon>lamiids</taxon>
        <taxon>Solanales</taxon>
        <taxon>Solanaceae</taxon>
        <taxon>Nicotianoideae</taxon>
        <taxon>Nicotianeae</taxon>
        <taxon>Nicotiana</taxon>
    </lineage>
</organism>
<gene>
    <name evidence="2" type="primary">LOC107832398</name>
</gene>
<evidence type="ECO:0000313" key="2">
    <source>
        <dbReference type="RefSeq" id="XP_075081688.1"/>
    </source>
</evidence>
<accession>A0AC58S9M4</accession>
<dbReference type="RefSeq" id="XP_075081688.1">
    <property type="nucleotide sequence ID" value="XM_075225587.1"/>
</dbReference>